<accession>A0A3B6RMI5</accession>
<keyword evidence="3" id="KW-1185">Reference proteome</keyword>
<reference evidence="2" key="1">
    <citation type="submission" date="2018-08" db="EMBL/GenBank/DDBJ databases">
        <authorList>
            <person name="Rossello M."/>
        </authorList>
    </citation>
    <scope>NUCLEOTIDE SEQUENCE [LARGE SCALE GENOMIC DNA]</scope>
    <source>
        <strain evidence="2">cv. Chinese Spring</strain>
    </source>
</reference>
<dbReference type="Gramene" id="TraesJUL7A03G04047550.1">
    <property type="protein sequence ID" value="TraesJUL7A03G04047550.1.CDS1"/>
    <property type="gene ID" value="TraesJUL7A03G04047550"/>
</dbReference>
<dbReference type="EnsemblPlants" id="TraesCS7A02G496100.1">
    <property type="protein sequence ID" value="TraesCS7A02G496100.1.cds1"/>
    <property type="gene ID" value="TraesCS7A02G496100"/>
</dbReference>
<dbReference type="Gramene" id="TraesCS7A03G1202400.1">
    <property type="protein sequence ID" value="TraesCS7A03G1202400.1.CDS1"/>
    <property type="gene ID" value="TraesCS7A03G1202400"/>
</dbReference>
<dbReference type="Gramene" id="TraesWEE_scaffold_046221_01G000200.1">
    <property type="protein sequence ID" value="TraesWEE_scaffold_046221_01G000200.1"/>
    <property type="gene ID" value="TraesWEE_scaffold_046221_01G000200"/>
</dbReference>
<dbReference type="KEGG" id="taes:123154806"/>
<protein>
    <submittedName>
        <fullName evidence="2">Uncharacterized protein</fullName>
    </submittedName>
</protein>
<dbReference type="Proteomes" id="UP000019116">
    <property type="component" value="Chromosome 7A"/>
</dbReference>
<keyword evidence="1" id="KW-0812">Transmembrane</keyword>
<dbReference type="STRING" id="4565.A0A3B6RMI5"/>
<dbReference type="Gramene" id="TraesLDM7A03G04014530.1">
    <property type="protein sequence ID" value="TraesLDM7A03G04014530.1.CDS1"/>
    <property type="gene ID" value="TraesLDM7A03G04014530"/>
</dbReference>
<feature type="transmembrane region" description="Helical" evidence="1">
    <location>
        <begin position="489"/>
        <end position="508"/>
    </location>
</feature>
<dbReference type="PANTHER" id="PTHR31549:SF274">
    <property type="entry name" value="DUF247 DOMAIN PROTEIN"/>
    <property type="match status" value="1"/>
</dbReference>
<proteinExistence type="predicted"/>
<dbReference type="Gramene" id="TraesMAC7A03G04009040.1">
    <property type="protein sequence ID" value="TraesMAC7A03G04009040.1.CDS1"/>
    <property type="gene ID" value="TraesMAC7A03G04009040"/>
</dbReference>
<dbReference type="Gramene" id="TraesPARA_EIv1.0_2344620.1">
    <property type="protein sequence ID" value="TraesPARA_EIv1.0_2344620.1.CDS1"/>
    <property type="gene ID" value="TraesPARA_EIv1.0_2344620"/>
</dbReference>
<sequence>MDSAEAITAPVEDYSYLKETAQDCKASFSSEITDARDIPGCSREQVDKSVDFAEDVPTMVEKEYLMKAAQELKVDFDKRKEKMHRFPASLQGLGSQYMVPRVVAIGPYHHGSPHLRQMEKVKHAAAYHFVSGSSHSLEEIYGAVVKVAHKARRLYADDAVAGISHADFEAIMFYDACFLLEFMLIFNKKQPPCPELLGVFRSNKLHISNDVMMLENQLPWLVVETLLNFRSVPLKKKISRMGEGLTNHMHPTEAEQVLSDLDEEYSPPHLLGLLRFYKTRCKTASNKPNISTNIVSINKLDRSKARAAAEPDLSHLERHIPNKSRKRLGSTSISSSAIELAEIGIKLKAIQTGSFTEIGLRKGPLFAELFLTPLVLSSVTACWLVNMAASEVCTTSGDQHDDQEMAICSYIALLSMLMDREEDVHELRVKHLVQGELTNKEMLRFFKSLTKHLSVGRSYCRILRHIESYKVNRWMWIKLHRFIYNNFKTMVMVFSVVGVLAGIFKTLLSLKQHQ</sequence>
<dbReference type="AlphaFoldDB" id="A0A3B6RMI5"/>
<dbReference type="Pfam" id="PF03140">
    <property type="entry name" value="DUF247"/>
    <property type="match status" value="1"/>
</dbReference>
<evidence type="ECO:0000313" key="3">
    <source>
        <dbReference type="Proteomes" id="UP000019116"/>
    </source>
</evidence>
<dbReference type="Gramene" id="TraesCS7A02G496100.1">
    <property type="protein sequence ID" value="TraesCS7A02G496100.1.cds1"/>
    <property type="gene ID" value="TraesCS7A02G496100"/>
</dbReference>
<dbReference type="GeneID" id="123154806"/>
<dbReference type="Gramene" id="TraesRN7A0101193100.1">
    <property type="protein sequence ID" value="TraesRN7A0101193100.1"/>
    <property type="gene ID" value="TraesRN7A0101193100"/>
</dbReference>
<dbReference type="Gramene" id="TraesLAC7A03G03964610.1">
    <property type="protein sequence ID" value="TraesLAC7A03G03964610.1.CDS1"/>
    <property type="gene ID" value="TraesLAC7A03G03964610"/>
</dbReference>
<organism evidence="2">
    <name type="scientific">Triticum aestivum</name>
    <name type="common">Wheat</name>
    <dbReference type="NCBI Taxonomy" id="4565"/>
    <lineage>
        <taxon>Eukaryota</taxon>
        <taxon>Viridiplantae</taxon>
        <taxon>Streptophyta</taxon>
        <taxon>Embryophyta</taxon>
        <taxon>Tracheophyta</taxon>
        <taxon>Spermatophyta</taxon>
        <taxon>Magnoliopsida</taxon>
        <taxon>Liliopsida</taxon>
        <taxon>Poales</taxon>
        <taxon>Poaceae</taxon>
        <taxon>BOP clade</taxon>
        <taxon>Pooideae</taxon>
        <taxon>Triticodae</taxon>
        <taxon>Triticeae</taxon>
        <taxon>Triticinae</taxon>
        <taxon>Triticum</taxon>
    </lineage>
</organism>
<dbReference type="Gramene" id="TraesJAG7A03G03993190.1">
    <property type="protein sequence ID" value="TraesJAG7A03G03993190.1.CDS1"/>
    <property type="gene ID" value="TraesJAG7A03G03993190"/>
</dbReference>
<dbReference type="OMA" id="HINSDEM"/>
<keyword evidence="1" id="KW-0472">Membrane</keyword>
<dbReference type="Gramene" id="TraesCAD_scaffold_051943_01G000200.1">
    <property type="protein sequence ID" value="TraesCAD_scaffold_051943_01G000200.1"/>
    <property type="gene ID" value="TraesCAD_scaffold_051943_01G000200"/>
</dbReference>
<dbReference type="RefSeq" id="XP_044429374.1">
    <property type="nucleotide sequence ID" value="XM_044573439.1"/>
</dbReference>
<evidence type="ECO:0000256" key="1">
    <source>
        <dbReference type="SAM" id="Phobius"/>
    </source>
</evidence>
<reference evidence="2" key="2">
    <citation type="submission" date="2018-10" db="UniProtKB">
        <authorList>
            <consortium name="EnsemblPlants"/>
        </authorList>
    </citation>
    <scope>IDENTIFICATION</scope>
</reference>
<dbReference type="OrthoDB" id="1849062at2759"/>
<dbReference type="Gramene" id="TraesROB_scaffold_080546_01G000200.1">
    <property type="protein sequence ID" value="TraesROB_scaffold_080546_01G000200.1"/>
    <property type="gene ID" value="TraesROB_scaffold_080546_01G000200"/>
</dbReference>
<dbReference type="Gramene" id="TraesNOR7A03G04054170.1">
    <property type="protein sequence ID" value="TraesNOR7A03G04054170.1.CDS1"/>
    <property type="gene ID" value="TraesNOR7A03G04054170"/>
</dbReference>
<dbReference type="PANTHER" id="PTHR31549">
    <property type="entry name" value="PROTEIN, PUTATIVE (DUF247)-RELATED-RELATED"/>
    <property type="match status" value="1"/>
</dbReference>
<keyword evidence="1" id="KW-1133">Transmembrane helix</keyword>
<dbReference type="InterPro" id="IPR004158">
    <property type="entry name" value="DUF247_pln"/>
</dbReference>
<name>A0A3B6RMI5_WHEAT</name>
<evidence type="ECO:0000313" key="2">
    <source>
        <dbReference type="EnsemblPlants" id="TraesCS7A02G496100.1.cds1"/>
    </source>
</evidence>
<gene>
    <name evidence="2" type="primary">LOC123154806</name>
</gene>